<dbReference type="Gene3D" id="2.160.20.10">
    <property type="entry name" value="Single-stranded right-handed beta-helix, Pectin lyase-like"/>
    <property type="match status" value="2"/>
</dbReference>
<dbReference type="PANTHER" id="PTHR36453:SF1">
    <property type="entry name" value="RIGHT HANDED BETA HELIX DOMAIN-CONTAINING PROTEIN"/>
    <property type="match status" value="1"/>
</dbReference>
<feature type="domain" description="Right handed beta helix" evidence="2">
    <location>
        <begin position="362"/>
        <end position="502"/>
    </location>
</feature>
<name>A0ABP0FA87_CLALP</name>
<organism evidence="3 4">
    <name type="scientific">Clavelina lepadiformis</name>
    <name type="common">Light-bulb sea squirt</name>
    <name type="synonym">Ascidia lepadiformis</name>
    <dbReference type="NCBI Taxonomy" id="159417"/>
    <lineage>
        <taxon>Eukaryota</taxon>
        <taxon>Metazoa</taxon>
        <taxon>Chordata</taxon>
        <taxon>Tunicata</taxon>
        <taxon>Ascidiacea</taxon>
        <taxon>Aplousobranchia</taxon>
        <taxon>Clavelinidae</taxon>
        <taxon>Clavelina</taxon>
    </lineage>
</organism>
<evidence type="ECO:0000259" key="2">
    <source>
        <dbReference type="Pfam" id="PF13229"/>
    </source>
</evidence>
<proteinExistence type="predicted"/>
<dbReference type="Pfam" id="PF13229">
    <property type="entry name" value="Beta_helix"/>
    <property type="match status" value="1"/>
</dbReference>
<gene>
    <name evidence="3" type="ORF">CVLEPA_LOCUS4628</name>
</gene>
<dbReference type="PANTHER" id="PTHR36453">
    <property type="entry name" value="SECRETED PROTEIN-RELATED"/>
    <property type="match status" value="1"/>
</dbReference>
<dbReference type="InterPro" id="IPR039448">
    <property type="entry name" value="Beta_helix"/>
</dbReference>
<sequence length="729" mass="82233">MRPFLLFVASLFLQLVGSSFGTCPPRPDQGVVSEEHKNSKLFYIDDENGNDSWSGTLASPNGNDDGPFKTFQGAVSGIRKQRDSTLEKATLFVRKGTYFLSTPVTLDSRDASLSIVGYPGDKRPLITGATKIPGAEFLPYDQTRYATFFNGICSKHVFLGENRLARARKPNLQSWTGRDLTGEGPYLTIKDLFVSTPDCNRQGSGGFSQSCPDQNKLGFVYEEGDIDENWQDPTTGEILVFQAWVAERGHIGHIGNSQVDFSEPLRYAIGSHPKPSGWRYVVENIFEELDAVGEYFCDERNGLFFIYPLEGALDTDDVFVGTLETFFRVRNTNDIRFSDLEFRHSHDGDFAGYNERPAILDFENTDGIRVDRCYFANVAYTAVYFLSCLNVNIFANNFLDIGYFAVSSDYRNDPNDPYANRNIFIRKNTFEGCGVSNMLQPACLHVRGVGNLHVSGNEISGTPYAGMRIGWQLTFSLDYIANEEYIFYIERNHVHDFGLGILSDFAGIYLSSNPDCGKANADLTVCYLHAYVSKNVVHAGESYNYGAIGVYGDTAVSRLTVERNWLYDLDEAAVNFHCGQQNVALNNMVYHVADTRVFGVCNSIVGEGQAVQQILTFKKNVVFVNNAEARLYRNSDFWEYDMPVLDENIYFFNSTDERQTNEFFPMGISFNEWQESSGNDINSYIIQPRFRNVKRQDFRLRCTSTAFELGIKSVDLRYIRSSSGICRKN</sequence>
<evidence type="ECO:0000313" key="4">
    <source>
        <dbReference type="Proteomes" id="UP001642483"/>
    </source>
</evidence>
<evidence type="ECO:0000256" key="1">
    <source>
        <dbReference type="SAM" id="SignalP"/>
    </source>
</evidence>
<dbReference type="SMART" id="SM00710">
    <property type="entry name" value="PbH1"/>
    <property type="match status" value="5"/>
</dbReference>
<dbReference type="EMBL" id="CAWYQH010000013">
    <property type="protein sequence ID" value="CAK8674988.1"/>
    <property type="molecule type" value="Genomic_DNA"/>
</dbReference>
<dbReference type="InterPro" id="IPR012334">
    <property type="entry name" value="Pectin_lyas_fold"/>
</dbReference>
<feature type="signal peptide" evidence="1">
    <location>
        <begin position="1"/>
        <end position="21"/>
    </location>
</feature>
<dbReference type="SUPFAM" id="SSF51126">
    <property type="entry name" value="Pectin lyase-like"/>
    <property type="match status" value="1"/>
</dbReference>
<keyword evidence="4" id="KW-1185">Reference proteome</keyword>
<reference evidence="3 4" key="1">
    <citation type="submission" date="2024-02" db="EMBL/GenBank/DDBJ databases">
        <authorList>
            <person name="Daric V."/>
            <person name="Darras S."/>
        </authorList>
    </citation>
    <scope>NUCLEOTIDE SEQUENCE [LARGE SCALE GENOMIC DNA]</scope>
</reference>
<protein>
    <recommendedName>
        <fullName evidence="2">Right handed beta helix domain-containing protein</fullName>
    </recommendedName>
</protein>
<dbReference type="InterPro" id="IPR011050">
    <property type="entry name" value="Pectin_lyase_fold/virulence"/>
</dbReference>
<feature type="chain" id="PRO_5046334460" description="Right handed beta helix domain-containing protein" evidence="1">
    <location>
        <begin position="22"/>
        <end position="729"/>
    </location>
</feature>
<evidence type="ECO:0000313" key="3">
    <source>
        <dbReference type="EMBL" id="CAK8674988.1"/>
    </source>
</evidence>
<dbReference type="Proteomes" id="UP001642483">
    <property type="component" value="Unassembled WGS sequence"/>
</dbReference>
<dbReference type="InterPro" id="IPR006626">
    <property type="entry name" value="PbH1"/>
</dbReference>
<accession>A0ABP0FA87</accession>
<keyword evidence="1" id="KW-0732">Signal</keyword>
<comment type="caution">
    <text evidence="3">The sequence shown here is derived from an EMBL/GenBank/DDBJ whole genome shotgun (WGS) entry which is preliminary data.</text>
</comment>